<dbReference type="Gene3D" id="2.40.50.1020">
    <property type="entry name" value="LytTr DNA-binding domain"/>
    <property type="match status" value="1"/>
</dbReference>
<dbReference type="Gene3D" id="3.40.50.2300">
    <property type="match status" value="1"/>
</dbReference>
<dbReference type="InterPro" id="IPR001789">
    <property type="entry name" value="Sig_transdc_resp-reg_receiver"/>
</dbReference>
<dbReference type="Pfam" id="PF04397">
    <property type="entry name" value="LytTR"/>
    <property type="match status" value="1"/>
</dbReference>
<sequence length="251" mass="28809">MIKAILIDDESQCRNSLSYQLKKYCPQVQLLAQCNSVEEGLKGIAQHHPELVFLDIEMPQMIGFEILQQLTATSFEVIFTTEYDNSISQTNRLKAIDFLHKPINKHELQNAVAKVSIKKDFRLTDSLDNVREKHEYKFAALHKIALPVFEGFEIVSIDTIIYCLADSNYTHIVLKHSKKILVSRTLKEIEKLLEGHGFLRVHHSHLINLNEIVRYVRGEGGFVIMSDSTSISVSRSHKEVLLQFFVKGLIY</sequence>
<gene>
    <name evidence="4" type="ORF">SAMN03080598_04144</name>
</gene>
<feature type="domain" description="Response regulatory" evidence="2">
    <location>
        <begin position="3"/>
        <end position="116"/>
    </location>
</feature>
<dbReference type="GO" id="GO:0000156">
    <property type="term" value="F:phosphorelay response regulator activity"/>
    <property type="evidence" value="ECO:0007669"/>
    <property type="project" value="InterPro"/>
</dbReference>
<dbReference type="RefSeq" id="WP_103926688.1">
    <property type="nucleotide sequence ID" value="NZ_FNVR01000045.1"/>
</dbReference>
<reference evidence="5" key="1">
    <citation type="submission" date="2016-10" db="EMBL/GenBank/DDBJ databases">
        <authorList>
            <person name="Varghese N."/>
            <person name="Submissions S."/>
        </authorList>
    </citation>
    <scope>NUCLEOTIDE SEQUENCE [LARGE SCALE GENOMIC DNA]</scope>
    <source>
        <strain evidence="5">DSM 17298</strain>
    </source>
</reference>
<dbReference type="SUPFAM" id="SSF52172">
    <property type="entry name" value="CheY-like"/>
    <property type="match status" value="1"/>
</dbReference>
<dbReference type="PANTHER" id="PTHR37299">
    <property type="entry name" value="TRANSCRIPTIONAL REGULATOR-RELATED"/>
    <property type="match status" value="1"/>
</dbReference>
<dbReference type="InterPro" id="IPR011006">
    <property type="entry name" value="CheY-like_superfamily"/>
</dbReference>
<evidence type="ECO:0000313" key="5">
    <source>
        <dbReference type="Proteomes" id="UP000236736"/>
    </source>
</evidence>
<dbReference type="PROSITE" id="PS50930">
    <property type="entry name" value="HTH_LYTTR"/>
    <property type="match status" value="1"/>
</dbReference>
<keyword evidence="5" id="KW-1185">Reference proteome</keyword>
<dbReference type="InterPro" id="IPR046947">
    <property type="entry name" value="LytR-like"/>
</dbReference>
<evidence type="ECO:0000313" key="4">
    <source>
        <dbReference type="EMBL" id="SEG48087.1"/>
    </source>
</evidence>
<keyword evidence="1" id="KW-0597">Phosphoprotein</keyword>
<feature type="modified residue" description="4-aspartylphosphate" evidence="1">
    <location>
        <position position="55"/>
    </location>
</feature>
<feature type="domain" description="HTH LytTR-type" evidence="3">
    <location>
        <begin position="144"/>
        <end position="237"/>
    </location>
</feature>
<evidence type="ECO:0000259" key="3">
    <source>
        <dbReference type="PROSITE" id="PS50930"/>
    </source>
</evidence>
<proteinExistence type="predicted"/>
<dbReference type="GO" id="GO:0003677">
    <property type="term" value="F:DNA binding"/>
    <property type="evidence" value="ECO:0007669"/>
    <property type="project" value="InterPro"/>
</dbReference>
<evidence type="ECO:0000259" key="2">
    <source>
        <dbReference type="PROSITE" id="PS50110"/>
    </source>
</evidence>
<protein>
    <submittedName>
        <fullName evidence="4">Two component transcriptional regulator, LytTR family</fullName>
    </submittedName>
</protein>
<dbReference type="OrthoDB" id="1646880at2"/>
<dbReference type="InterPro" id="IPR007492">
    <property type="entry name" value="LytTR_DNA-bd_dom"/>
</dbReference>
<dbReference type="EMBL" id="FNVR01000045">
    <property type="protein sequence ID" value="SEG48087.1"/>
    <property type="molecule type" value="Genomic_DNA"/>
</dbReference>
<dbReference type="Pfam" id="PF00072">
    <property type="entry name" value="Response_reg"/>
    <property type="match status" value="1"/>
</dbReference>
<organism evidence="4 5">
    <name type="scientific">Algoriphagus boritolerans DSM 17298 = JCM 18970</name>
    <dbReference type="NCBI Taxonomy" id="1120964"/>
    <lineage>
        <taxon>Bacteria</taxon>
        <taxon>Pseudomonadati</taxon>
        <taxon>Bacteroidota</taxon>
        <taxon>Cytophagia</taxon>
        <taxon>Cytophagales</taxon>
        <taxon>Cyclobacteriaceae</taxon>
        <taxon>Algoriphagus</taxon>
    </lineage>
</organism>
<dbReference type="SMART" id="SM00448">
    <property type="entry name" value="REC"/>
    <property type="match status" value="1"/>
</dbReference>
<accession>A0A1H6AJ21</accession>
<dbReference type="AlphaFoldDB" id="A0A1H6AJ21"/>
<dbReference type="STRING" id="1120964.GCA_001313265_07298"/>
<name>A0A1H6AJ21_9BACT</name>
<dbReference type="SMART" id="SM00850">
    <property type="entry name" value="LytTR"/>
    <property type="match status" value="1"/>
</dbReference>
<dbReference type="PROSITE" id="PS50110">
    <property type="entry name" value="RESPONSE_REGULATORY"/>
    <property type="match status" value="1"/>
</dbReference>
<evidence type="ECO:0000256" key="1">
    <source>
        <dbReference type="PROSITE-ProRule" id="PRU00169"/>
    </source>
</evidence>
<dbReference type="PANTHER" id="PTHR37299:SF1">
    <property type="entry name" value="STAGE 0 SPORULATION PROTEIN A HOMOLOG"/>
    <property type="match status" value="1"/>
</dbReference>
<dbReference type="Proteomes" id="UP000236736">
    <property type="component" value="Unassembled WGS sequence"/>
</dbReference>